<gene>
    <name evidence="2" type="ORF">CDQ92_07350</name>
</gene>
<evidence type="ECO:0000313" key="3">
    <source>
        <dbReference type="Proteomes" id="UP000197361"/>
    </source>
</evidence>
<feature type="transmembrane region" description="Helical" evidence="1">
    <location>
        <begin position="35"/>
        <end position="54"/>
    </location>
</feature>
<dbReference type="AlphaFoldDB" id="A0A246JX86"/>
<feature type="transmembrane region" description="Helical" evidence="1">
    <location>
        <begin position="140"/>
        <end position="161"/>
    </location>
</feature>
<organism evidence="2 3">
    <name type="scientific">Sphingopyxis bauzanensis</name>
    <dbReference type="NCBI Taxonomy" id="651663"/>
    <lineage>
        <taxon>Bacteria</taxon>
        <taxon>Pseudomonadati</taxon>
        <taxon>Pseudomonadota</taxon>
        <taxon>Alphaproteobacteria</taxon>
        <taxon>Sphingomonadales</taxon>
        <taxon>Sphingomonadaceae</taxon>
        <taxon>Sphingopyxis</taxon>
    </lineage>
</organism>
<comment type="caution">
    <text evidence="2">The sequence shown here is derived from an EMBL/GenBank/DDBJ whole genome shotgun (WGS) entry which is preliminary data.</text>
</comment>
<dbReference type="EMBL" id="NISK01000002">
    <property type="protein sequence ID" value="OWQ97603.1"/>
    <property type="molecule type" value="Genomic_DNA"/>
</dbReference>
<protein>
    <submittedName>
        <fullName evidence="2">Uncharacterized protein</fullName>
    </submittedName>
</protein>
<keyword evidence="3" id="KW-1185">Reference proteome</keyword>
<feature type="transmembrane region" description="Helical" evidence="1">
    <location>
        <begin position="109"/>
        <end position="128"/>
    </location>
</feature>
<keyword evidence="1" id="KW-0812">Transmembrane</keyword>
<feature type="transmembrane region" description="Helical" evidence="1">
    <location>
        <begin position="173"/>
        <end position="190"/>
    </location>
</feature>
<dbReference type="Proteomes" id="UP000197361">
    <property type="component" value="Unassembled WGS sequence"/>
</dbReference>
<dbReference type="OrthoDB" id="7408924at2"/>
<keyword evidence="1" id="KW-0472">Membrane</keyword>
<sequence length="193" mass="21053">MWVPVAIGLGTAMLAGGFAGYNQSATESGEAAIAPWVGPLFAVALGGIALALYVRRHADSFRSWSPRKRLYWISVILSGALGFVTALVLQTGPQGADGLLSNSAMTPNIAIGLSLLWIVGLIVALFLYHRTIDDHERRAYHLGALAGFYAFVMPCPVWWVLWRADLAPPVDAMQLFALSLIVNGIVYFWFKFR</sequence>
<reference evidence="2 3" key="1">
    <citation type="journal article" date="2010" name="Int. J. Syst. Evol. Microbiol.">
        <title>Sphingopyxis bauzanensis sp. nov., a psychrophilic bacterium isolated from soil.</title>
        <authorList>
            <person name="Zhang D.C."/>
            <person name="Liu H.C."/>
            <person name="Xin Y.H."/>
            <person name="Zhou Y.G."/>
            <person name="Schinner F."/>
            <person name="Margesin R."/>
        </authorList>
    </citation>
    <scope>NUCLEOTIDE SEQUENCE [LARGE SCALE GENOMIC DNA]</scope>
    <source>
        <strain evidence="2 3">DSM 22271</strain>
    </source>
</reference>
<keyword evidence="1" id="KW-1133">Transmembrane helix</keyword>
<proteinExistence type="predicted"/>
<feature type="transmembrane region" description="Helical" evidence="1">
    <location>
        <begin position="70"/>
        <end position="89"/>
    </location>
</feature>
<name>A0A246JX86_9SPHN</name>
<evidence type="ECO:0000256" key="1">
    <source>
        <dbReference type="SAM" id="Phobius"/>
    </source>
</evidence>
<evidence type="ECO:0000313" key="2">
    <source>
        <dbReference type="EMBL" id="OWQ97603.1"/>
    </source>
</evidence>
<accession>A0A246JX86</accession>